<dbReference type="GO" id="GO:0006508">
    <property type="term" value="P:proteolysis"/>
    <property type="evidence" value="ECO:0007669"/>
    <property type="project" value="InterPro"/>
</dbReference>
<dbReference type="EMBL" id="CM007382">
    <property type="protein sequence ID" value="ONK77517.1"/>
    <property type="molecule type" value="Genomic_DNA"/>
</dbReference>
<evidence type="ECO:0000313" key="6">
    <source>
        <dbReference type="EMBL" id="ONK77517.1"/>
    </source>
</evidence>
<name>A0A5P1FJE7_ASPOF</name>
<comment type="similarity">
    <text evidence="1 3">Belongs to the peptidase S8 family.</text>
</comment>
<dbReference type="PROSITE" id="PS51892">
    <property type="entry name" value="SUBTILASE"/>
    <property type="match status" value="1"/>
</dbReference>
<evidence type="ECO:0000256" key="1">
    <source>
        <dbReference type="ARBA" id="ARBA00011073"/>
    </source>
</evidence>
<keyword evidence="2" id="KW-0732">Signal</keyword>
<comment type="caution">
    <text evidence="3">Lacks conserved residue(s) required for the propagation of feature annotation.</text>
</comment>
<dbReference type="Pfam" id="PF00082">
    <property type="entry name" value="Peptidase_S8"/>
    <property type="match status" value="1"/>
</dbReference>
<evidence type="ECO:0000313" key="7">
    <source>
        <dbReference type="Proteomes" id="UP000243459"/>
    </source>
</evidence>
<dbReference type="Proteomes" id="UP000243459">
    <property type="component" value="Chromosome 2"/>
</dbReference>
<dbReference type="Gene3D" id="2.60.40.2310">
    <property type="match status" value="1"/>
</dbReference>
<dbReference type="CDD" id="cd02120">
    <property type="entry name" value="PA_subtilisin_like"/>
    <property type="match status" value="1"/>
</dbReference>
<accession>A0A5P1FJE7</accession>
<gene>
    <name evidence="6" type="ORF">A4U43_C02F7400</name>
</gene>
<sequence length="404" mass="44160">MFPENIFLSNVSLYFGQGNVSKESCSYLSLNQTEVAEKVVFCSETVNDNIYTQMMEIDRVGAKAAIFASDMGQFLNRKDFYRPYVAVSIQNGDIIKKYVRGRSTSTVDITFILTELGTKPAPQVAYFSSRGPSRITPGILKPDILAPGVNILAAWVPNRGFAPVGDNYLITDYALESGTSMASPHVIGIAAMLKSVHPNWSMAAIRSAMMTTADITDNTGGQIIDETTGTAATPLDFGAGHVNPSKAMDPGLVYDIGLDDYMDFLCGLNYTSSQMAVITRRPGYVCAKANLDLNYPSFAVILETNRSSQVFKRVLTNVGGYPTSYQAVISAPKGMKVRAEPQVINFEEKDSKQEFWMKVEINLDVVDEGKTIEGDYIGNYGFLSWIEIGGKHVVRSPIVSAFAP</sequence>
<dbReference type="Gene3D" id="3.50.30.30">
    <property type="match status" value="1"/>
</dbReference>
<reference evidence="7" key="1">
    <citation type="journal article" date="2017" name="Nat. Commun.">
        <title>The asparagus genome sheds light on the origin and evolution of a young Y chromosome.</title>
        <authorList>
            <person name="Harkess A."/>
            <person name="Zhou J."/>
            <person name="Xu C."/>
            <person name="Bowers J.E."/>
            <person name="Van der Hulst R."/>
            <person name="Ayyampalayam S."/>
            <person name="Mercati F."/>
            <person name="Riccardi P."/>
            <person name="McKain M.R."/>
            <person name="Kakrana A."/>
            <person name="Tang H."/>
            <person name="Ray J."/>
            <person name="Groenendijk J."/>
            <person name="Arikit S."/>
            <person name="Mathioni S.M."/>
            <person name="Nakano M."/>
            <person name="Shan H."/>
            <person name="Telgmann-Rauber A."/>
            <person name="Kanno A."/>
            <person name="Yue Z."/>
            <person name="Chen H."/>
            <person name="Li W."/>
            <person name="Chen Y."/>
            <person name="Xu X."/>
            <person name="Zhang Y."/>
            <person name="Luo S."/>
            <person name="Chen H."/>
            <person name="Gao J."/>
            <person name="Mao Z."/>
            <person name="Pires J.C."/>
            <person name="Luo M."/>
            <person name="Kudrna D."/>
            <person name="Wing R.A."/>
            <person name="Meyers B.C."/>
            <person name="Yi K."/>
            <person name="Kong H."/>
            <person name="Lavrijsen P."/>
            <person name="Sunseri F."/>
            <person name="Falavigna A."/>
            <person name="Ye Y."/>
            <person name="Leebens-Mack J.H."/>
            <person name="Chen G."/>
        </authorList>
    </citation>
    <scope>NUCLEOTIDE SEQUENCE [LARGE SCALE GENOMIC DNA]</scope>
    <source>
        <strain evidence="7">cv. DH0086</strain>
    </source>
</reference>
<dbReference type="Pfam" id="PF17766">
    <property type="entry name" value="fn3_6"/>
    <property type="match status" value="1"/>
</dbReference>
<dbReference type="AlphaFoldDB" id="A0A5P1FJE7"/>
<organism evidence="6 7">
    <name type="scientific">Asparagus officinalis</name>
    <name type="common">Garden asparagus</name>
    <dbReference type="NCBI Taxonomy" id="4686"/>
    <lineage>
        <taxon>Eukaryota</taxon>
        <taxon>Viridiplantae</taxon>
        <taxon>Streptophyta</taxon>
        <taxon>Embryophyta</taxon>
        <taxon>Tracheophyta</taxon>
        <taxon>Spermatophyta</taxon>
        <taxon>Magnoliopsida</taxon>
        <taxon>Liliopsida</taxon>
        <taxon>Asparagales</taxon>
        <taxon>Asparagaceae</taxon>
        <taxon>Asparagoideae</taxon>
        <taxon>Asparagus</taxon>
    </lineage>
</organism>
<evidence type="ECO:0008006" key="8">
    <source>
        <dbReference type="Google" id="ProtNLM"/>
    </source>
</evidence>
<dbReference type="OMA" id="TWHENIG"/>
<keyword evidence="7" id="KW-1185">Reference proteome</keyword>
<feature type="domain" description="Peptidase S8/S53" evidence="4">
    <location>
        <begin position="119"/>
        <end position="228"/>
    </location>
</feature>
<dbReference type="Gene3D" id="3.40.50.200">
    <property type="entry name" value="Peptidase S8/S53 domain"/>
    <property type="match status" value="1"/>
</dbReference>
<dbReference type="InterPro" id="IPR000209">
    <property type="entry name" value="Peptidase_S8/S53_dom"/>
</dbReference>
<dbReference type="SUPFAM" id="SSF52743">
    <property type="entry name" value="Subtilisin-like"/>
    <property type="match status" value="1"/>
</dbReference>
<dbReference type="InterPro" id="IPR036852">
    <property type="entry name" value="Peptidase_S8/S53_dom_sf"/>
</dbReference>
<dbReference type="InterPro" id="IPR045051">
    <property type="entry name" value="SBT"/>
</dbReference>
<feature type="domain" description="Subtilisin-like protease fibronectin type-III" evidence="5">
    <location>
        <begin position="292"/>
        <end position="399"/>
    </location>
</feature>
<evidence type="ECO:0000256" key="2">
    <source>
        <dbReference type="ARBA" id="ARBA00022729"/>
    </source>
</evidence>
<dbReference type="GO" id="GO:0004252">
    <property type="term" value="F:serine-type endopeptidase activity"/>
    <property type="evidence" value="ECO:0007669"/>
    <property type="project" value="InterPro"/>
</dbReference>
<dbReference type="Gramene" id="ONK77517">
    <property type="protein sequence ID" value="ONK77517"/>
    <property type="gene ID" value="A4U43_C02F7400"/>
</dbReference>
<dbReference type="InterPro" id="IPR041469">
    <property type="entry name" value="Subtilisin-like_FN3"/>
</dbReference>
<evidence type="ECO:0000256" key="3">
    <source>
        <dbReference type="PROSITE-ProRule" id="PRU01240"/>
    </source>
</evidence>
<protein>
    <recommendedName>
        <fullName evidence="8">Subtilisin-like protease fibronectin type-III domain-containing protein</fullName>
    </recommendedName>
</protein>
<dbReference type="PANTHER" id="PTHR10795">
    <property type="entry name" value="PROPROTEIN CONVERTASE SUBTILISIN/KEXIN"/>
    <property type="match status" value="1"/>
</dbReference>
<proteinExistence type="inferred from homology"/>
<evidence type="ECO:0000259" key="5">
    <source>
        <dbReference type="Pfam" id="PF17766"/>
    </source>
</evidence>
<evidence type="ECO:0000259" key="4">
    <source>
        <dbReference type="Pfam" id="PF00082"/>
    </source>
</evidence>